<comment type="caution">
    <text evidence="10">The sequence shown here is derived from an EMBL/GenBank/DDBJ whole genome shotgun (WGS) entry which is preliminary data.</text>
</comment>
<sequence length="669" mass="73949">MAVRRRHRPHPGVPYDARAPVDFRKVPHVSLVLSRHQSPDAPTTGRVVSPTEIIRLPVRSRLAMPTRPREIVAVIDPVWSVPGGDVTASARPSEEMARAAAERLTRFLQPGEVVAGTPEGRLTLRLRHEDRAARPVRLQEMAYHAIEVLDRLDVSDGVIDLGVGWAPITRKQDPRQAEQHATAAAAESVNQRDHQPRQQGLHVKTRHKAVTWVSASRQMLLATVGSVLLPFLLLVGLSMVGIDLSGPLYWVLVAALGVTALTIWAECSQALEPPRLPAAPAGPAPRATAVIAAYLPNEADTIIETVRAFLGQHYSGGLQIVLAYNTPVPLEVEDDLARMDREHPDLTVLKVPDSTSKAQNVNAALRVAEGEFVGIFDADHHPAPGSFDRARRWIADGADVVQGHCVIRNGEDSALAKLIAVEFEQIYAVSHPGRTALYGFGIFGGSNGYWRASALEQIRLRGSFLTEDIEASMRVLEADGRIVNDPGLVSHELAPDTTRALWKQRMRWAQGWFQVSLRHMWPILRKPTLSLRQKIGVAYLLGWREVYPWIAMSVWPLFGFLAWRDGGFELGSPMFLLLTLFTTVSGPLQTLAAWRLATPELRRHPWWFVGAGLANLLFYTEAKNLVNRIAHLKQFRGEHQWVVTPRTAASAGSTDTDRDDTRTATEVAA</sequence>
<evidence type="ECO:0000256" key="6">
    <source>
        <dbReference type="ARBA" id="ARBA00023136"/>
    </source>
</evidence>
<evidence type="ECO:0000256" key="7">
    <source>
        <dbReference type="SAM" id="MobiDB-lite"/>
    </source>
</evidence>
<dbReference type="InterPro" id="IPR001173">
    <property type="entry name" value="Glyco_trans_2-like"/>
</dbReference>
<comment type="subcellular location">
    <subcellularLocation>
        <location evidence="1">Membrane</location>
        <topology evidence="1">Multi-pass membrane protein</topology>
    </subcellularLocation>
</comment>
<accession>A0ABP5L2B5</accession>
<evidence type="ECO:0000259" key="9">
    <source>
        <dbReference type="Pfam" id="PF13632"/>
    </source>
</evidence>
<dbReference type="EMBL" id="BAAAQR010000002">
    <property type="protein sequence ID" value="GAA2140817.1"/>
    <property type="molecule type" value="Genomic_DNA"/>
</dbReference>
<evidence type="ECO:0000256" key="8">
    <source>
        <dbReference type="SAM" id="Phobius"/>
    </source>
</evidence>
<dbReference type="CDD" id="cd06423">
    <property type="entry name" value="CESA_like"/>
    <property type="match status" value="1"/>
</dbReference>
<feature type="transmembrane region" description="Helical" evidence="8">
    <location>
        <begin position="220"/>
        <end position="242"/>
    </location>
</feature>
<evidence type="ECO:0000256" key="3">
    <source>
        <dbReference type="ARBA" id="ARBA00022679"/>
    </source>
</evidence>
<keyword evidence="6 8" id="KW-0472">Membrane</keyword>
<feature type="transmembrane region" description="Helical" evidence="8">
    <location>
        <begin position="575"/>
        <end position="594"/>
    </location>
</feature>
<name>A0ABP5L2B5_9ACTN</name>
<keyword evidence="4 8" id="KW-0812">Transmembrane</keyword>
<evidence type="ECO:0000256" key="2">
    <source>
        <dbReference type="ARBA" id="ARBA00022676"/>
    </source>
</evidence>
<gene>
    <name evidence="10" type="ORF">GCM10009844_10790</name>
</gene>
<dbReference type="PANTHER" id="PTHR43867">
    <property type="entry name" value="CELLULOSE SYNTHASE CATALYTIC SUBUNIT A [UDP-FORMING]"/>
    <property type="match status" value="1"/>
</dbReference>
<dbReference type="Pfam" id="PF13632">
    <property type="entry name" value="Glyco_trans_2_3"/>
    <property type="match status" value="1"/>
</dbReference>
<keyword evidence="3" id="KW-0808">Transferase</keyword>
<feature type="region of interest" description="Disordered" evidence="7">
    <location>
        <begin position="646"/>
        <end position="669"/>
    </location>
</feature>
<keyword evidence="11" id="KW-1185">Reference proteome</keyword>
<dbReference type="InterPro" id="IPR050321">
    <property type="entry name" value="Glycosyltr_2/OpgH_subfam"/>
</dbReference>
<evidence type="ECO:0000256" key="5">
    <source>
        <dbReference type="ARBA" id="ARBA00022989"/>
    </source>
</evidence>
<evidence type="ECO:0000313" key="11">
    <source>
        <dbReference type="Proteomes" id="UP001501771"/>
    </source>
</evidence>
<dbReference type="InterPro" id="IPR029044">
    <property type="entry name" value="Nucleotide-diphossugar_trans"/>
</dbReference>
<keyword evidence="2" id="KW-0328">Glycosyltransferase</keyword>
<feature type="transmembrane region" description="Helical" evidence="8">
    <location>
        <begin position="546"/>
        <end position="563"/>
    </location>
</feature>
<dbReference type="PANTHER" id="PTHR43867:SF2">
    <property type="entry name" value="CELLULOSE SYNTHASE CATALYTIC SUBUNIT A [UDP-FORMING]"/>
    <property type="match status" value="1"/>
</dbReference>
<dbReference type="Proteomes" id="UP001501771">
    <property type="component" value="Unassembled WGS sequence"/>
</dbReference>
<reference evidence="11" key="1">
    <citation type="journal article" date="2019" name="Int. J. Syst. Evol. Microbiol.">
        <title>The Global Catalogue of Microorganisms (GCM) 10K type strain sequencing project: providing services to taxonomists for standard genome sequencing and annotation.</title>
        <authorList>
            <consortium name="The Broad Institute Genomics Platform"/>
            <consortium name="The Broad Institute Genome Sequencing Center for Infectious Disease"/>
            <person name="Wu L."/>
            <person name="Ma J."/>
        </authorList>
    </citation>
    <scope>NUCLEOTIDE SEQUENCE [LARGE SCALE GENOMIC DNA]</scope>
    <source>
        <strain evidence="11">JCM 16022</strain>
    </source>
</reference>
<proteinExistence type="predicted"/>
<organism evidence="10 11">
    <name type="scientific">Nocardioides koreensis</name>
    <dbReference type="NCBI Taxonomy" id="433651"/>
    <lineage>
        <taxon>Bacteria</taxon>
        <taxon>Bacillati</taxon>
        <taxon>Actinomycetota</taxon>
        <taxon>Actinomycetes</taxon>
        <taxon>Propionibacteriales</taxon>
        <taxon>Nocardioidaceae</taxon>
        <taxon>Nocardioides</taxon>
    </lineage>
</organism>
<dbReference type="Gene3D" id="3.90.550.10">
    <property type="entry name" value="Spore Coat Polysaccharide Biosynthesis Protein SpsA, Chain A"/>
    <property type="match status" value="1"/>
</dbReference>
<protein>
    <recommendedName>
        <fullName evidence="9">Glycosyltransferase 2-like domain-containing protein</fullName>
    </recommendedName>
</protein>
<keyword evidence="5 8" id="KW-1133">Transmembrane helix</keyword>
<dbReference type="SUPFAM" id="SSF53448">
    <property type="entry name" value="Nucleotide-diphospho-sugar transferases"/>
    <property type="match status" value="1"/>
</dbReference>
<evidence type="ECO:0000313" key="10">
    <source>
        <dbReference type="EMBL" id="GAA2140817.1"/>
    </source>
</evidence>
<feature type="region of interest" description="Disordered" evidence="7">
    <location>
        <begin position="171"/>
        <end position="202"/>
    </location>
</feature>
<evidence type="ECO:0000256" key="1">
    <source>
        <dbReference type="ARBA" id="ARBA00004141"/>
    </source>
</evidence>
<feature type="transmembrane region" description="Helical" evidence="8">
    <location>
        <begin position="248"/>
        <end position="265"/>
    </location>
</feature>
<evidence type="ECO:0000256" key="4">
    <source>
        <dbReference type="ARBA" id="ARBA00022692"/>
    </source>
</evidence>
<feature type="domain" description="Glycosyltransferase 2-like" evidence="9">
    <location>
        <begin position="375"/>
        <end position="560"/>
    </location>
</feature>